<evidence type="ECO:0000313" key="3">
    <source>
        <dbReference type="EMBL" id="KDN37218.1"/>
    </source>
</evidence>
<dbReference type="EMBL" id="JMSN01000146">
    <property type="protein sequence ID" value="KDN37218.1"/>
    <property type="molecule type" value="Genomic_DNA"/>
</dbReference>
<dbReference type="PANTHER" id="PTHR36167">
    <property type="entry name" value="C2H2 FINGER DOMAIN TRANSCRIPTION FACTOR (EUROFUNG)-RELATED"/>
    <property type="match status" value="1"/>
</dbReference>
<dbReference type="STRING" id="1037660.A0A066VA99"/>
<dbReference type="AlphaFoldDB" id="A0A066VA99"/>
<sequence length="69" mass="8421">KKRPRRRYDEIERMYACSWPGCSKSYGTLNHLNAHVAMQKHGSKRLPAEFKDMRKAWRKAKREEEQRRM</sequence>
<dbReference type="Gene3D" id="3.30.160.60">
    <property type="entry name" value="Classic Zinc Finger"/>
    <property type="match status" value="1"/>
</dbReference>
<keyword evidence="1" id="KW-0863">Zinc-finger</keyword>
<feature type="non-terminal residue" evidence="3">
    <location>
        <position position="69"/>
    </location>
</feature>
<dbReference type="RefSeq" id="XP_013240283.1">
    <property type="nucleotide sequence ID" value="XM_013384829.1"/>
</dbReference>
<protein>
    <recommendedName>
        <fullName evidence="2">C2H2-type domain-containing protein</fullName>
    </recommendedName>
</protein>
<proteinExistence type="predicted"/>
<feature type="non-terminal residue" evidence="3">
    <location>
        <position position="1"/>
    </location>
</feature>
<dbReference type="OMA" id="IERMYAC"/>
<keyword evidence="4" id="KW-1185">Reference proteome</keyword>
<dbReference type="PROSITE" id="PS00028">
    <property type="entry name" value="ZINC_FINGER_C2H2_1"/>
    <property type="match status" value="1"/>
</dbReference>
<dbReference type="OrthoDB" id="1939603at2759"/>
<name>A0A066VA99_TILAU</name>
<dbReference type="InterPro" id="IPR013087">
    <property type="entry name" value="Znf_C2H2_type"/>
</dbReference>
<evidence type="ECO:0000313" key="4">
    <source>
        <dbReference type="Proteomes" id="UP000027361"/>
    </source>
</evidence>
<evidence type="ECO:0000256" key="1">
    <source>
        <dbReference type="PROSITE-ProRule" id="PRU00042"/>
    </source>
</evidence>
<dbReference type="Proteomes" id="UP000027361">
    <property type="component" value="Unassembled WGS sequence"/>
</dbReference>
<dbReference type="SUPFAM" id="SSF57667">
    <property type="entry name" value="beta-beta-alpha zinc fingers"/>
    <property type="match status" value="1"/>
</dbReference>
<keyword evidence="1" id="KW-0479">Metal-binding</keyword>
<dbReference type="InterPro" id="IPR036236">
    <property type="entry name" value="Znf_C2H2_sf"/>
</dbReference>
<feature type="domain" description="C2H2-type" evidence="2">
    <location>
        <begin position="15"/>
        <end position="46"/>
    </location>
</feature>
<dbReference type="GO" id="GO:0008270">
    <property type="term" value="F:zinc ion binding"/>
    <property type="evidence" value="ECO:0007669"/>
    <property type="project" value="UniProtKB-KW"/>
</dbReference>
<dbReference type="PANTHER" id="PTHR36167:SF3">
    <property type="entry name" value="C2H2 FINGER DOMAIN TRANSCRIPTION FACTOR (EUROFUNG)-RELATED"/>
    <property type="match status" value="1"/>
</dbReference>
<dbReference type="InterPro" id="IPR039327">
    <property type="entry name" value="CON7-like"/>
</dbReference>
<dbReference type="GeneID" id="25262178"/>
<evidence type="ECO:0000259" key="2">
    <source>
        <dbReference type="PROSITE" id="PS50157"/>
    </source>
</evidence>
<dbReference type="PROSITE" id="PS50157">
    <property type="entry name" value="ZINC_FINGER_C2H2_2"/>
    <property type="match status" value="1"/>
</dbReference>
<comment type="caution">
    <text evidence="3">The sequence shown here is derived from an EMBL/GenBank/DDBJ whole genome shotgun (WGS) entry which is preliminary data.</text>
</comment>
<reference evidence="3 4" key="1">
    <citation type="submission" date="2014-05" db="EMBL/GenBank/DDBJ databases">
        <title>Draft genome sequence of a rare smut relative, Tilletiaria anomala UBC 951.</title>
        <authorList>
            <consortium name="DOE Joint Genome Institute"/>
            <person name="Toome M."/>
            <person name="Kuo A."/>
            <person name="Henrissat B."/>
            <person name="Lipzen A."/>
            <person name="Tritt A."/>
            <person name="Yoshinaga Y."/>
            <person name="Zane M."/>
            <person name="Barry K."/>
            <person name="Grigoriev I.V."/>
            <person name="Spatafora J.W."/>
            <person name="Aimea M.C."/>
        </authorList>
    </citation>
    <scope>NUCLEOTIDE SEQUENCE [LARGE SCALE GENOMIC DNA]</scope>
    <source>
        <strain evidence="3 4">UBC 951</strain>
    </source>
</reference>
<accession>A0A066VA99</accession>
<gene>
    <name evidence="3" type="ORF">K437DRAFT_218104</name>
</gene>
<organism evidence="3 4">
    <name type="scientific">Tilletiaria anomala (strain ATCC 24038 / CBS 436.72 / UBC 951)</name>
    <dbReference type="NCBI Taxonomy" id="1037660"/>
    <lineage>
        <taxon>Eukaryota</taxon>
        <taxon>Fungi</taxon>
        <taxon>Dikarya</taxon>
        <taxon>Basidiomycota</taxon>
        <taxon>Ustilaginomycotina</taxon>
        <taxon>Exobasidiomycetes</taxon>
        <taxon>Georgefischeriales</taxon>
        <taxon>Tilletiariaceae</taxon>
        <taxon>Tilletiaria</taxon>
    </lineage>
</organism>
<dbReference type="GO" id="GO:0006355">
    <property type="term" value="P:regulation of DNA-templated transcription"/>
    <property type="evidence" value="ECO:0007669"/>
    <property type="project" value="InterPro"/>
</dbReference>
<dbReference type="InParanoid" id="A0A066VA99"/>
<dbReference type="HOGENOM" id="CLU_2596676_0_0_1"/>
<keyword evidence="1" id="KW-0862">Zinc</keyword>